<feature type="transmembrane region" description="Helical" evidence="6">
    <location>
        <begin position="388"/>
        <end position="406"/>
    </location>
</feature>
<dbReference type="PANTHER" id="PTHR30619">
    <property type="entry name" value="DNA INTERNALIZATION/COMPETENCE PROTEIN COMEC/REC2"/>
    <property type="match status" value="1"/>
</dbReference>
<name>A0A1T1C7S8_9SYNE</name>
<comment type="caution">
    <text evidence="8">The sequence shown here is derived from an EMBL/GenBank/DDBJ whole genome shotgun (WGS) entry which is preliminary data.</text>
</comment>
<accession>A0A1T1C7S8</accession>
<keyword evidence="4 6" id="KW-1133">Transmembrane helix</keyword>
<comment type="subcellular location">
    <subcellularLocation>
        <location evidence="1">Cell membrane</location>
        <topology evidence="1">Multi-pass membrane protein</topology>
    </subcellularLocation>
</comment>
<keyword evidence="3 6" id="KW-0812">Transmembrane</keyword>
<keyword evidence="5 6" id="KW-0472">Membrane</keyword>
<evidence type="ECO:0000256" key="2">
    <source>
        <dbReference type="ARBA" id="ARBA00022475"/>
    </source>
</evidence>
<feature type="transmembrane region" description="Helical" evidence="6">
    <location>
        <begin position="44"/>
        <end position="63"/>
    </location>
</feature>
<evidence type="ECO:0000256" key="1">
    <source>
        <dbReference type="ARBA" id="ARBA00004651"/>
    </source>
</evidence>
<evidence type="ECO:0000313" key="9">
    <source>
        <dbReference type="Proteomes" id="UP000242636"/>
    </source>
</evidence>
<dbReference type="InterPro" id="IPR004477">
    <property type="entry name" value="ComEC_N"/>
</dbReference>
<dbReference type="Proteomes" id="UP000242636">
    <property type="component" value="Unassembled WGS sequence"/>
</dbReference>
<evidence type="ECO:0000256" key="3">
    <source>
        <dbReference type="ARBA" id="ARBA00022692"/>
    </source>
</evidence>
<gene>
    <name evidence="8" type="ORF">BV61_07510</name>
</gene>
<sequence>MLWLGCTAVLGGLVLGGLEQFFWSLPVGVGLLLLTPRLGGGRSWGVRCLPCLLVVAFAGYGQWRAELAMAVQAFTPADEQQAVAMVAQVRSHLVQAYSEAFSSPSGPLLAALVMGQKMAQVPDVIREDFRRAGLSHALAASGFHLSVLLSSVLLIAGQRRLLRLGLGALVILGFIALAGPQPSVVRAALMAGLGLLLLSMKTRQRPVGVLLVAVISMLLIAPVWVQSLGFQFSVVATMGLVVSAGPMGEGLSRWLPQRLALAMAIPLAATCWTIPLQLLHFGKLPLYGIPVNLLLTPVLAPLTLTAMMMAPVLLLPPVFTGWLLAVVRPVVVLVVRCFLFMVHGAASLPLAEVPLGQPVPLAAVLLVVACLWWLVPRPGGVAGRPWRRPWLAPVLLLLALAMQVQMRFSDEIRQLGWSRRRSATVERSKEPVPLLVARHQGRAALISATARLSFCRRARKELHRLGLDGFDWILVTYRMSEEQRRCWDALGQQLVRGHDGRLVPGVRLESPGLVLVPLSHEAHAYGVMAGGRRARVLIGPTAQQWAGGDGATVLDAWPPLPSVP</sequence>
<feature type="transmembrane region" description="Helical" evidence="6">
    <location>
        <begin position="207"/>
        <end position="224"/>
    </location>
</feature>
<keyword evidence="2" id="KW-1003">Cell membrane</keyword>
<dbReference type="AlphaFoldDB" id="A0A1T1C7S8"/>
<feature type="transmembrane region" description="Helical" evidence="6">
    <location>
        <begin position="230"/>
        <end position="247"/>
    </location>
</feature>
<keyword evidence="9" id="KW-1185">Reference proteome</keyword>
<evidence type="ECO:0000256" key="6">
    <source>
        <dbReference type="SAM" id="Phobius"/>
    </source>
</evidence>
<feature type="transmembrane region" description="Helical" evidence="6">
    <location>
        <begin position="161"/>
        <end position="178"/>
    </location>
</feature>
<evidence type="ECO:0000259" key="7">
    <source>
        <dbReference type="Pfam" id="PF03772"/>
    </source>
</evidence>
<feature type="domain" description="ComEC/Rec2-related protein" evidence="7">
    <location>
        <begin position="113"/>
        <end position="375"/>
    </location>
</feature>
<dbReference type="EMBL" id="MWLD01000083">
    <property type="protein sequence ID" value="OOV24639.1"/>
    <property type="molecule type" value="Genomic_DNA"/>
</dbReference>
<dbReference type="PANTHER" id="PTHR30619:SF1">
    <property type="entry name" value="RECOMBINATION PROTEIN 2"/>
    <property type="match status" value="1"/>
</dbReference>
<organism evidence="8 9">
    <name type="scientific">Candidatus Synechococcus spongiarum LMB bulk15M</name>
    <dbReference type="NCBI Taxonomy" id="1943582"/>
    <lineage>
        <taxon>Bacteria</taxon>
        <taxon>Bacillati</taxon>
        <taxon>Cyanobacteriota</taxon>
        <taxon>Cyanophyceae</taxon>
        <taxon>Synechococcales</taxon>
        <taxon>Synechococcaceae</taxon>
        <taxon>Synechococcus</taxon>
    </lineage>
</organism>
<feature type="transmembrane region" description="Helical" evidence="6">
    <location>
        <begin position="358"/>
        <end position="376"/>
    </location>
</feature>
<dbReference type="InterPro" id="IPR052159">
    <property type="entry name" value="Competence_DNA_uptake"/>
</dbReference>
<protein>
    <recommendedName>
        <fullName evidence="7">ComEC/Rec2-related protein domain-containing protein</fullName>
    </recommendedName>
</protein>
<reference evidence="8 9" key="1">
    <citation type="submission" date="2017-02" db="EMBL/GenBank/DDBJ databases">
        <title>Draft Genome Sequences of 'Candidatus Synechococcus spongiarum', Cyanobacterial Symbionts of the Mediterranean Sponge Aplysina aerophoba from two locations.</title>
        <authorList>
            <person name="Slaby B.M."/>
            <person name="Hentschel U."/>
        </authorList>
    </citation>
    <scope>NUCLEOTIDE SEQUENCE [LARGE SCALE GENOMIC DNA]</scope>
    <source>
        <strain evidence="8">LMB bulk15M</strain>
    </source>
</reference>
<evidence type="ECO:0000313" key="8">
    <source>
        <dbReference type="EMBL" id="OOV24639.1"/>
    </source>
</evidence>
<dbReference type="NCBIfam" id="TIGR00360">
    <property type="entry name" value="ComEC_N-term"/>
    <property type="match status" value="1"/>
</dbReference>
<evidence type="ECO:0000256" key="5">
    <source>
        <dbReference type="ARBA" id="ARBA00023136"/>
    </source>
</evidence>
<proteinExistence type="predicted"/>
<feature type="transmembrane region" description="Helical" evidence="6">
    <location>
        <begin position="184"/>
        <end position="200"/>
    </location>
</feature>
<feature type="transmembrane region" description="Helical" evidence="6">
    <location>
        <begin position="322"/>
        <end position="346"/>
    </location>
</feature>
<feature type="transmembrane region" description="Helical" evidence="6">
    <location>
        <begin position="259"/>
        <end position="281"/>
    </location>
</feature>
<evidence type="ECO:0000256" key="4">
    <source>
        <dbReference type="ARBA" id="ARBA00022989"/>
    </source>
</evidence>
<feature type="transmembrane region" description="Helical" evidence="6">
    <location>
        <begin position="293"/>
        <end position="315"/>
    </location>
</feature>
<dbReference type="GO" id="GO:0005886">
    <property type="term" value="C:plasma membrane"/>
    <property type="evidence" value="ECO:0007669"/>
    <property type="project" value="UniProtKB-SubCell"/>
</dbReference>
<dbReference type="Pfam" id="PF03772">
    <property type="entry name" value="Competence"/>
    <property type="match status" value="1"/>
</dbReference>